<comment type="caution">
    <text evidence="1">The sequence shown here is derived from an EMBL/GenBank/DDBJ whole genome shotgun (WGS) entry which is preliminary data.</text>
</comment>
<evidence type="ECO:0000313" key="1">
    <source>
        <dbReference type="EMBL" id="RVD89076.1"/>
    </source>
</evidence>
<dbReference type="Proteomes" id="UP000283090">
    <property type="component" value="Unassembled WGS sequence"/>
</dbReference>
<reference evidence="1 2" key="1">
    <citation type="submission" date="2019-01" db="EMBL/GenBank/DDBJ databases">
        <title>Intercellular communication is required for trap formation in the nematode-trapping fungus Duddingtonia flagrans.</title>
        <authorList>
            <person name="Youssar L."/>
            <person name="Wernet V."/>
            <person name="Hensel N."/>
            <person name="Hildebrandt H.-G."/>
            <person name="Fischer R."/>
        </authorList>
    </citation>
    <scope>NUCLEOTIDE SEQUENCE [LARGE SCALE GENOMIC DNA]</scope>
    <source>
        <strain evidence="1 2">CBS H-5679</strain>
    </source>
</reference>
<dbReference type="EMBL" id="SAEB01000001">
    <property type="protein sequence ID" value="RVD89076.1"/>
    <property type="molecule type" value="Genomic_DNA"/>
</dbReference>
<dbReference type="VEuPathDB" id="FungiDB:DFL_000098"/>
<gene>
    <name evidence="1" type="ORF">DFL_000098</name>
</gene>
<accession>A0A437AD63</accession>
<name>A0A437AD63_ARTFL</name>
<organism evidence="1 2">
    <name type="scientific">Arthrobotrys flagrans</name>
    <name type="common">Nematode-trapping fungus</name>
    <name type="synonym">Trichothecium flagrans</name>
    <dbReference type="NCBI Taxonomy" id="97331"/>
    <lineage>
        <taxon>Eukaryota</taxon>
        <taxon>Fungi</taxon>
        <taxon>Dikarya</taxon>
        <taxon>Ascomycota</taxon>
        <taxon>Pezizomycotina</taxon>
        <taxon>Orbiliomycetes</taxon>
        <taxon>Orbiliales</taxon>
        <taxon>Orbiliaceae</taxon>
        <taxon>Arthrobotrys</taxon>
    </lineage>
</organism>
<dbReference type="OrthoDB" id="47801at2759"/>
<sequence>MNSNPADDQPPEDIPNIPSISPAVPLVAAISNANALQISLLGQMPNEVLENILNRVGQPSIGAFGLAASWCQAHADEMFYRSIELTPVTLIWLALNSQHIPKIREIKIDCRMVGIMNINTINFIANVPNLRILSFHSVNARLHARVLYYILKFTPPSPNLRRIEISIGHNLSPQGPDRIRGNDDPVWDELEMNTHPNLKELSYDFGPMAPVITRMDGVVYSTFAHHRHQMKVLEIKTIQLRRHTQHVRDSLKHFIFRCAEEEVNPAAIATPELLETIETFQQNYIDCFASDTLEVFRLYSETRKAVTQEREINLDEVCRIFPNLKELDYVTRVSWSANLRATRLDPERRLRKLTSFVHPGATQTRTEWGHPARYITDSTLQASGPIVTAPRSVMDHLTRYWFPNIHNYGWYYRDSTSALNVAGGTVKHRIRIEYLRSVWFVLHRNWSGFVSMLALYAPRGTYKMHWFGPGSVTLVI</sequence>
<dbReference type="RefSeq" id="XP_067494620.1">
    <property type="nucleotide sequence ID" value="XM_067639739.1"/>
</dbReference>
<protein>
    <submittedName>
        <fullName evidence="1">Uncharacterized protein</fullName>
    </submittedName>
</protein>
<proteinExistence type="predicted"/>
<dbReference type="GeneID" id="93582409"/>
<keyword evidence="2" id="KW-1185">Reference proteome</keyword>
<evidence type="ECO:0000313" key="2">
    <source>
        <dbReference type="Proteomes" id="UP000283090"/>
    </source>
</evidence>
<dbReference type="AlphaFoldDB" id="A0A437AD63"/>